<reference evidence="1 2" key="1">
    <citation type="submission" date="2018-11" db="EMBL/GenBank/DDBJ databases">
        <title>Genomes From Bacteria Associated with the Canine Oral Cavity: a Test Case for Automated Genome-Based Taxonomic Assignment.</title>
        <authorList>
            <person name="Coil D.A."/>
            <person name="Jospin G."/>
            <person name="Darling A.E."/>
            <person name="Wallis C."/>
            <person name="Davis I.J."/>
            <person name="Harris S."/>
            <person name="Eisen J.A."/>
            <person name="Holcombe L.J."/>
            <person name="O'Flynn C."/>
        </authorList>
    </citation>
    <scope>NUCLEOTIDE SEQUENCE [LARGE SCALE GENOMIC DNA]</scope>
    <source>
        <strain evidence="1 2">OH770</strain>
    </source>
</reference>
<gene>
    <name evidence="1" type="ORF">EII11_02305</name>
</gene>
<dbReference type="OrthoDB" id="3249131at2"/>
<sequence>MTPAQLERPVTTTLIHRSAHAPVQWWHQSVVCDFVGVAHSAELENIKSLVIDLARVGFRAIAIRPSAAFLDAPSPELNDLCATAHRAGVKVLLRIPLPTALTELNEEPTASPLTNADEATPLCTQVGVAISAGADGIDLALLDSARAVVPQEQRERLAALIRQVQSELADVNSSAIICAESMSDDEHTLVYHLEEEWLHHLRDRALLDASWRATTLRDNVERALAQRDYLGHVAAWHWSRTRHVEKPGDVFDMQGIPTSSWEYGSHPERRTAMNLYALSLPGAAYIPFAFMGGRLVASSNMLRRVWEGDRDSATEARTLREVLRVREERAMGTGSLAWVDGLAWAHEGVNVHLSAGVLVVLNTSDQAVEVPAEHRLLVCSTPVTATEGQPTTLPGNSCAWFETARIQRRPVFLND</sequence>
<dbReference type="Proteomes" id="UP000280444">
    <property type="component" value="Unassembled WGS sequence"/>
</dbReference>
<organism evidence="1 2">
    <name type="scientific">Schaalia canis</name>
    <dbReference type="NCBI Taxonomy" id="100469"/>
    <lineage>
        <taxon>Bacteria</taxon>
        <taxon>Bacillati</taxon>
        <taxon>Actinomycetota</taxon>
        <taxon>Actinomycetes</taxon>
        <taxon>Actinomycetales</taxon>
        <taxon>Actinomycetaceae</taxon>
        <taxon>Schaalia</taxon>
    </lineage>
</organism>
<comment type="caution">
    <text evidence="1">The sequence shown here is derived from an EMBL/GenBank/DDBJ whole genome shotgun (WGS) entry which is preliminary data.</text>
</comment>
<evidence type="ECO:0000313" key="1">
    <source>
        <dbReference type="EMBL" id="RRC96489.1"/>
    </source>
</evidence>
<proteinExistence type="predicted"/>
<keyword evidence="2" id="KW-1185">Reference proteome</keyword>
<evidence type="ECO:0000313" key="2">
    <source>
        <dbReference type="Proteomes" id="UP000280444"/>
    </source>
</evidence>
<dbReference type="Gene3D" id="3.20.20.80">
    <property type="entry name" value="Glycosidases"/>
    <property type="match status" value="1"/>
</dbReference>
<evidence type="ECO:0008006" key="3">
    <source>
        <dbReference type="Google" id="ProtNLM"/>
    </source>
</evidence>
<protein>
    <recommendedName>
        <fullName evidence="3">Glycosidase</fullName>
    </recommendedName>
</protein>
<dbReference type="EMBL" id="RQZF01000001">
    <property type="protein sequence ID" value="RRC96489.1"/>
    <property type="molecule type" value="Genomic_DNA"/>
</dbReference>
<dbReference type="AlphaFoldDB" id="A0A3P1SHT7"/>
<name>A0A3P1SHT7_9ACTO</name>
<dbReference type="RefSeq" id="WP_124868127.1">
    <property type="nucleotide sequence ID" value="NZ_RQZF01000001.1"/>
</dbReference>
<accession>A0A3P1SHT7</accession>